<dbReference type="SUPFAM" id="SSF52317">
    <property type="entry name" value="Class I glutamine amidotransferase-like"/>
    <property type="match status" value="1"/>
</dbReference>
<dbReference type="AlphaFoldDB" id="A0A644ZNW9"/>
<dbReference type="PROSITE" id="PS51273">
    <property type="entry name" value="GATASE_TYPE_1"/>
    <property type="match status" value="1"/>
</dbReference>
<dbReference type="GO" id="GO:0005829">
    <property type="term" value="C:cytosol"/>
    <property type="evidence" value="ECO:0007669"/>
    <property type="project" value="TreeGrafter"/>
</dbReference>
<dbReference type="EC" id="2.4.2.-" evidence="1"/>
<sequence>MKPKIILTSRIDSDDLKQRAYVNKSYIDAVQAGGGSCMIFPFGDDAMINDYVQFFDGLIVTGGEDVDARFFNEPMHPLAVAAPLAIDETDLALIKAFLIANKPILGICRGIQVLNVAMGGSLIQDINSYNPQVPADRHQQGRREPVLENYKAAHQAAFTKGSVMAEIYGLSYGVNSFHHQAIKDVADKLQVTGISTDDGIIEAVEFNQQVIGVQWHPERMISDPKHLQLFKYFISQCRTNAKR</sequence>
<dbReference type="EMBL" id="VSSQ01009728">
    <property type="protein sequence ID" value="MPM42427.1"/>
    <property type="molecule type" value="Genomic_DNA"/>
</dbReference>
<dbReference type="Gene3D" id="3.40.50.880">
    <property type="match status" value="1"/>
</dbReference>
<dbReference type="Pfam" id="PF07722">
    <property type="entry name" value="Peptidase_C26"/>
    <property type="match status" value="1"/>
</dbReference>
<dbReference type="InterPro" id="IPR011697">
    <property type="entry name" value="Peptidase_C26"/>
</dbReference>
<dbReference type="InterPro" id="IPR044668">
    <property type="entry name" value="PuuD-like"/>
</dbReference>
<dbReference type="GO" id="GO:0006598">
    <property type="term" value="P:polyamine catabolic process"/>
    <property type="evidence" value="ECO:0007669"/>
    <property type="project" value="TreeGrafter"/>
</dbReference>
<dbReference type="GO" id="GO:0016757">
    <property type="term" value="F:glycosyltransferase activity"/>
    <property type="evidence" value="ECO:0007669"/>
    <property type="project" value="UniProtKB-KW"/>
</dbReference>
<keyword evidence="1" id="KW-0315">Glutamine amidotransferase</keyword>
<keyword evidence="1" id="KW-0328">Glycosyltransferase</keyword>
<name>A0A644ZNW9_9ZZZZ</name>
<keyword evidence="1" id="KW-0808">Transferase</keyword>
<dbReference type="InterPro" id="IPR029062">
    <property type="entry name" value="Class_I_gatase-like"/>
</dbReference>
<evidence type="ECO:0000313" key="1">
    <source>
        <dbReference type="EMBL" id="MPM42427.1"/>
    </source>
</evidence>
<proteinExistence type="predicted"/>
<organism evidence="1">
    <name type="scientific">bioreactor metagenome</name>
    <dbReference type="NCBI Taxonomy" id="1076179"/>
    <lineage>
        <taxon>unclassified sequences</taxon>
        <taxon>metagenomes</taxon>
        <taxon>ecological metagenomes</taxon>
    </lineage>
</organism>
<comment type="caution">
    <text evidence="1">The sequence shown here is derived from an EMBL/GenBank/DDBJ whole genome shotgun (WGS) entry which is preliminary data.</text>
</comment>
<dbReference type="CDD" id="cd01745">
    <property type="entry name" value="GATase1_2"/>
    <property type="match status" value="1"/>
</dbReference>
<dbReference type="GO" id="GO:0033969">
    <property type="term" value="F:gamma-glutamyl-gamma-aminobutyrate hydrolase activity"/>
    <property type="evidence" value="ECO:0007669"/>
    <property type="project" value="TreeGrafter"/>
</dbReference>
<dbReference type="PANTHER" id="PTHR43235:SF1">
    <property type="entry name" value="GLUTAMINE AMIDOTRANSFERASE PB2B2.05-RELATED"/>
    <property type="match status" value="1"/>
</dbReference>
<protein>
    <submittedName>
        <fullName evidence="1">Putative glutamine amidotransferase</fullName>
        <ecNumber evidence="1">2.4.2.-</ecNumber>
    </submittedName>
</protein>
<reference evidence="1" key="1">
    <citation type="submission" date="2019-08" db="EMBL/GenBank/DDBJ databases">
        <authorList>
            <person name="Kucharzyk K."/>
            <person name="Murdoch R.W."/>
            <person name="Higgins S."/>
            <person name="Loffler F."/>
        </authorList>
    </citation>
    <scope>NUCLEOTIDE SEQUENCE</scope>
</reference>
<dbReference type="PANTHER" id="PTHR43235">
    <property type="entry name" value="GLUTAMINE AMIDOTRANSFERASE PB2B2.05-RELATED"/>
    <property type="match status" value="1"/>
</dbReference>
<accession>A0A644ZNW9</accession>
<gene>
    <name evidence="1" type="ORF">SDC9_89092</name>
</gene>